<accession>A0A0E9T237</accession>
<protein>
    <submittedName>
        <fullName evidence="1">Uncharacterized protein</fullName>
    </submittedName>
</protein>
<proteinExistence type="predicted"/>
<sequence length="23" mass="2762">MSRQEQYFLGSKVRAVACLWDHH</sequence>
<evidence type="ECO:0000313" key="1">
    <source>
        <dbReference type="EMBL" id="JAH47030.1"/>
    </source>
</evidence>
<organism evidence="1">
    <name type="scientific">Anguilla anguilla</name>
    <name type="common">European freshwater eel</name>
    <name type="synonym">Muraena anguilla</name>
    <dbReference type="NCBI Taxonomy" id="7936"/>
    <lineage>
        <taxon>Eukaryota</taxon>
        <taxon>Metazoa</taxon>
        <taxon>Chordata</taxon>
        <taxon>Craniata</taxon>
        <taxon>Vertebrata</taxon>
        <taxon>Euteleostomi</taxon>
        <taxon>Actinopterygii</taxon>
        <taxon>Neopterygii</taxon>
        <taxon>Teleostei</taxon>
        <taxon>Anguilliformes</taxon>
        <taxon>Anguillidae</taxon>
        <taxon>Anguilla</taxon>
    </lineage>
</organism>
<dbReference type="EMBL" id="GBXM01061547">
    <property type="protein sequence ID" value="JAH47030.1"/>
    <property type="molecule type" value="Transcribed_RNA"/>
</dbReference>
<reference evidence="1" key="1">
    <citation type="submission" date="2014-11" db="EMBL/GenBank/DDBJ databases">
        <authorList>
            <person name="Amaro Gonzalez C."/>
        </authorList>
    </citation>
    <scope>NUCLEOTIDE SEQUENCE</scope>
</reference>
<dbReference type="AlphaFoldDB" id="A0A0E9T237"/>
<name>A0A0E9T237_ANGAN</name>
<reference evidence="1" key="2">
    <citation type="journal article" date="2015" name="Fish Shellfish Immunol.">
        <title>Early steps in the European eel (Anguilla anguilla)-Vibrio vulnificus interaction in the gills: Role of the RtxA13 toxin.</title>
        <authorList>
            <person name="Callol A."/>
            <person name="Pajuelo D."/>
            <person name="Ebbesson L."/>
            <person name="Teles M."/>
            <person name="MacKenzie S."/>
            <person name="Amaro C."/>
        </authorList>
    </citation>
    <scope>NUCLEOTIDE SEQUENCE</scope>
</reference>